<dbReference type="OrthoDB" id="5381491at2"/>
<keyword evidence="2" id="KW-1133">Transmembrane helix</keyword>
<reference evidence="4 5" key="1">
    <citation type="submission" date="2019-01" db="EMBL/GenBank/DDBJ databases">
        <title>Whole Genome of Ornithobacterium rhinotracheale FARPER-174b.</title>
        <authorList>
            <person name="Tataje-Lavanda L.A."/>
            <person name="Montalvan A."/>
            <person name="Montesinos R."/>
            <person name="Zimic M."/>
            <person name="Fernandez-Sanchez M."/>
            <person name="Fernandez-Diaz M."/>
        </authorList>
    </citation>
    <scope>NUCLEOTIDE SEQUENCE [LARGE SCALE GENOMIC DNA]</scope>
    <source>
        <strain evidence="4 5">FARPER-174b</strain>
    </source>
</reference>
<dbReference type="AlphaFoldDB" id="A0A410JPQ3"/>
<keyword evidence="2" id="KW-0472">Membrane</keyword>
<evidence type="ECO:0000256" key="2">
    <source>
        <dbReference type="SAM" id="Phobius"/>
    </source>
</evidence>
<keyword evidence="2" id="KW-0812">Transmembrane</keyword>
<feature type="coiled-coil region" evidence="1">
    <location>
        <begin position="45"/>
        <end position="72"/>
    </location>
</feature>
<dbReference type="Pfam" id="PF14257">
    <property type="entry name" value="DUF4349"/>
    <property type="match status" value="1"/>
</dbReference>
<organism evidence="4 5">
    <name type="scientific">Ornithobacterium rhinotracheale</name>
    <dbReference type="NCBI Taxonomy" id="28251"/>
    <lineage>
        <taxon>Bacteria</taxon>
        <taxon>Pseudomonadati</taxon>
        <taxon>Bacteroidota</taxon>
        <taxon>Flavobacteriia</taxon>
        <taxon>Flavobacteriales</taxon>
        <taxon>Weeksellaceae</taxon>
        <taxon>Ornithobacterium</taxon>
    </lineage>
</organism>
<protein>
    <submittedName>
        <fullName evidence="4">DUF4349 domain-containing protein</fullName>
    </submittedName>
</protein>
<evidence type="ECO:0000256" key="1">
    <source>
        <dbReference type="SAM" id="Coils"/>
    </source>
</evidence>
<evidence type="ECO:0000259" key="3">
    <source>
        <dbReference type="Pfam" id="PF14257"/>
    </source>
</evidence>
<name>A0A410JPQ3_ORNRH</name>
<feature type="transmembrane region" description="Helical" evidence="2">
    <location>
        <begin position="105"/>
        <end position="129"/>
    </location>
</feature>
<sequence>MNSKNIETEDATKQYIDISARLKTKKDLENRYLQMLSKAQNVSEMIEIEKELAKIREDIEAAESQINYLKNQSRMSTLNIHLRDKSNSTSANRFFSAFKDGWEGFLYFLEILINLWVFLLLIPLCYFLFKRFNPLKKNRNRLD</sequence>
<feature type="domain" description="DUF4349" evidence="3">
    <location>
        <begin position="2"/>
        <end position="122"/>
    </location>
</feature>
<proteinExistence type="predicted"/>
<dbReference type="EMBL" id="CP035107">
    <property type="protein sequence ID" value="QAR30130.1"/>
    <property type="molecule type" value="Genomic_DNA"/>
</dbReference>
<dbReference type="Proteomes" id="UP000287701">
    <property type="component" value="Chromosome"/>
</dbReference>
<gene>
    <name evidence="4" type="ORF">EQP59_01525</name>
</gene>
<dbReference type="InterPro" id="IPR025645">
    <property type="entry name" value="DUF4349"/>
</dbReference>
<keyword evidence="1" id="KW-0175">Coiled coil</keyword>
<dbReference type="RefSeq" id="WP_128500637.1">
    <property type="nucleotide sequence ID" value="NZ_CP035107.1"/>
</dbReference>
<evidence type="ECO:0000313" key="4">
    <source>
        <dbReference type="EMBL" id="QAR30130.1"/>
    </source>
</evidence>
<accession>A0A410JPQ3</accession>
<evidence type="ECO:0000313" key="5">
    <source>
        <dbReference type="Proteomes" id="UP000287701"/>
    </source>
</evidence>